<keyword evidence="1" id="KW-0472">Membrane</keyword>
<feature type="transmembrane region" description="Helical" evidence="1">
    <location>
        <begin position="25"/>
        <end position="44"/>
    </location>
</feature>
<keyword evidence="3" id="KW-1185">Reference proteome</keyword>
<keyword evidence="1" id="KW-0812">Transmembrane</keyword>
<evidence type="ECO:0000313" key="2">
    <source>
        <dbReference type="EMBL" id="MBR8536498.1"/>
    </source>
</evidence>
<dbReference type="Pfam" id="PF14899">
    <property type="entry name" value="DUF4492"/>
    <property type="match status" value="1"/>
</dbReference>
<comment type="caution">
    <text evidence="2">The sequence shown here is derived from an EMBL/GenBank/DDBJ whole genome shotgun (WGS) entry which is preliminary data.</text>
</comment>
<dbReference type="InterPro" id="IPR027853">
    <property type="entry name" value="DUF4492"/>
</dbReference>
<keyword evidence="1" id="KW-1133">Transmembrane helix</keyword>
<dbReference type="AlphaFoldDB" id="A0A941F5X4"/>
<evidence type="ECO:0000313" key="3">
    <source>
        <dbReference type="Proteomes" id="UP000679220"/>
    </source>
</evidence>
<evidence type="ECO:0000256" key="1">
    <source>
        <dbReference type="SAM" id="Phobius"/>
    </source>
</evidence>
<accession>A0A941F5X4</accession>
<dbReference type="Proteomes" id="UP000679220">
    <property type="component" value="Unassembled WGS sequence"/>
</dbReference>
<sequence>MHTFKKIYHFYVDGFRNLSPWARTLWVIILVKLFIMFAVLRLFFFRDTLKNRYATDEERANHVIEELIGQ</sequence>
<proteinExistence type="predicted"/>
<dbReference type="RefSeq" id="WP_212191525.1">
    <property type="nucleotide sequence ID" value="NZ_JAGTAR010000019.1"/>
</dbReference>
<name>A0A941F5X4_9BACT</name>
<gene>
    <name evidence="2" type="ORF">KDU71_13070</name>
</gene>
<dbReference type="EMBL" id="JAGTAR010000019">
    <property type="protein sequence ID" value="MBR8536498.1"/>
    <property type="molecule type" value="Genomic_DNA"/>
</dbReference>
<reference evidence="2" key="2">
    <citation type="submission" date="2021-04" db="EMBL/GenBank/DDBJ databases">
        <authorList>
            <person name="Zhang T."/>
            <person name="Zhang Y."/>
            <person name="Lu D."/>
            <person name="Zuo D."/>
            <person name="Du Z."/>
        </authorList>
    </citation>
    <scope>NUCLEOTIDE SEQUENCE</scope>
    <source>
        <strain evidence="2">JR1</strain>
    </source>
</reference>
<protein>
    <submittedName>
        <fullName evidence="2">DUF4492 domain-containing protein</fullName>
    </submittedName>
</protein>
<organism evidence="2 3">
    <name type="scientific">Carboxylicivirga sediminis</name>
    <dbReference type="NCBI Taxonomy" id="2006564"/>
    <lineage>
        <taxon>Bacteria</taxon>
        <taxon>Pseudomonadati</taxon>
        <taxon>Bacteroidota</taxon>
        <taxon>Bacteroidia</taxon>
        <taxon>Marinilabiliales</taxon>
        <taxon>Marinilabiliaceae</taxon>
        <taxon>Carboxylicivirga</taxon>
    </lineage>
</organism>
<reference evidence="2" key="1">
    <citation type="journal article" date="2018" name="Int. J. Syst. Evol. Microbiol.">
        <title>Carboxylicivirga sediminis sp. nov., isolated from coastal sediment.</title>
        <authorList>
            <person name="Wang F.Q."/>
            <person name="Ren L.H."/>
            <person name="Zou R.J."/>
            <person name="Sun Y.Z."/>
            <person name="Liu X.J."/>
            <person name="Jiang F."/>
            <person name="Liu L.J."/>
        </authorList>
    </citation>
    <scope>NUCLEOTIDE SEQUENCE</scope>
    <source>
        <strain evidence="2">JR1</strain>
    </source>
</reference>